<evidence type="ECO:0000256" key="3">
    <source>
        <dbReference type="ARBA" id="ARBA00022692"/>
    </source>
</evidence>
<reference evidence="8 9" key="1">
    <citation type="submission" date="2015-07" db="EMBL/GenBank/DDBJ databases">
        <authorList>
            <person name="Noorani M."/>
        </authorList>
    </citation>
    <scope>NUCLEOTIDE SEQUENCE [LARGE SCALE GENOMIC DNA]</scope>
    <source>
        <strain evidence="9">ATCC 25104 / DSM 625 / JCM 10724 / NBRC 103206 / NCIMB 11243 / YT-1</strain>
    </source>
</reference>
<dbReference type="GO" id="GO:0016020">
    <property type="term" value="C:membrane"/>
    <property type="evidence" value="ECO:0007669"/>
    <property type="project" value="UniProtKB-SubCell"/>
</dbReference>
<keyword evidence="2 6" id="KW-0813">Transport</keyword>
<evidence type="ECO:0000256" key="7">
    <source>
        <dbReference type="SAM" id="Phobius"/>
    </source>
</evidence>
<gene>
    <name evidence="8" type="primary">aqpZ2</name>
    <name evidence="8" type="ORF">BVI061214_01892</name>
</gene>
<name>A0A0M9AG29_THEAQ</name>
<evidence type="ECO:0000256" key="5">
    <source>
        <dbReference type="ARBA" id="ARBA00023136"/>
    </source>
</evidence>
<dbReference type="PATRIC" id="fig|271.14.peg.1966"/>
<dbReference type="RefSeq" id="WP_053768204.1">
    <property type="nucleotide sequence ID" value="NZ_LHCI01000106.1"/>
</dbReference>
<comment type="subcellular location">
    <subcellularLocation>
        <location evidence="1">Membrane</location>
        <topology evidence="1">Multi-pass membrane protein</topology>
    </subcellularLocation>
</comment>
<dbReference type="InterPro" id="IPR034294">
    <property type="entry name" value="Aquaporin_transptr"/>
</dbReference>
<proteinExistence type="inferred from homology"/>
<accession>A0A0M9AG29</accession>
<evidence type="ECO:0000256" key="6">
    <source>
        <dbReference type="RuleBase" id="RU000477"/>
    </source>
</evidence>
<organism evidence="8 9">
    <name type="scientific">Thermus aquaticus</name>
    <dbReference type="NCBI Taxonomy" id="271"/>
    <lineage>
        <taxon>Bacteria</taxon>
        <taxon>Thermotogati</taxon>
        <taxon>Deinococcota</taxon>
        <taxon>Deinococci</taxon>
        <taxon>Thermales</taxon>
        <taxon>Thermaceae</taxon>
        <taxon>Thermus</taxon>
    </lineage>
</organism>
<dbReference type="Proteomes" id="UP000037685">
    <property type="component" value="Unassembled WGS sequence"/>
</dbReference>
<comment type="similarity">
    <text evidence="6">Belongs to the MIP/aquaporin (TC 1.A.8) family.</text>
</comment>
<keyword evidence="4 7" id="KW-1133">Transmembrane helix</keyword>
<evidence type="ECO:0000313" key="9">
    <source>
        <dbReference type="Proteomes" id="UP000037685"/>
    </source>
</evidence>
<dbReference type="InterPro" id="IPR023271">
    <property type="entry name" value="Aquaporin-like"/>
</dbReference>
<keyword evidence="5 7" id="KW-0472">Membrane</keyword>
<evidence type="ECO:0000313" key="8">
    <source>
        <dbReference type="EMBL" id="KOX90698.1"/>
    </source>
</evidence>
<feature type="transmembrane region" description="Helical" evidence="7">
    <location>
        <begin position="186"/>
        <end position="206"/>
    </location>
</feature>
<sequence length="211" mass="21311">MAPSLWSRALAEFLGTFALLQASLGSLAWGEGPLVPALASGLAILVMVVALGGVSGAHFNPAVSLVFFLEGALKARELLAYWLAQLLGSLSASGMAAFLYPGVLAKGLPTSSDWGRGLAAEVLGAFFLVLVILMVVRTRHPLAGVAIGLTVTLLVLALASLSGGAFNPARWAGPALLLGDLGGALVYLPGPFLGGLLALAVSRALARGEAG</sequence>
<comment type="caution">
    <text evidence="8">The sequence shown here is derived from an EMBL/GenBank/DDBJ whole genome shotgun (WGS) entry which is preliminary data.</text>
</comment>
<dbReference type="SUPFAM" id="SSF81338">
    <property type="entry name" value="Aquaporin-like"/>
    <property type="match status" value="1"/>
</dbReference>
<keyword evidence="3 6" id="KW-0812">Transmembrane</keyword>
<feature type="transmembrane region" description="Helical" evidence="7">
    <location>
        <begin position="38"/>
        <end position="57"/>
    </location>
</feature>
<dbReference type="EMBL" id="LHCI01000106">
    <property type="protein sequence ID" value="KOX90698.1"/>
    <property type="molecule type" value="Genomic_DNA"/>
</dbReference>
<dbReference type="AlphaFoldDB" id="A0A0M9AG29"/>
<feature type="transmembrane region" description="Helical" evidence="7">
    <location>
        <begin position="118"/>
        <end position="136"/>
    </location>
</feature>
<feature type="transmembrane region" description="Helical" evidence="7">
    <location>
        <begin position="78"/>
        <end position="98"/>
    </location>
</feature>
<evidence type="ECO:0000256" key="2">
    <source>
        <dbReference type="ARBA" id="ARBA00022448"/>
    </source>
</evidence>
<dbReference type="PRINTS" id="PR00783">
    <property type="entry name" value="MINTRINSICP"/>
</dbReference>
<evidence type="ECO:0000256" key="4">
    <source>
        <dbReference type="ARBA" id="ARBA00022989"/>
    </source>
</evidence>
<feature type="transmembrane region" description="Helical" evidence="7">
    <location>
        <begin position="143"/>
        <end position="166"/>
    </location>
</feature>
<dbReference type="Gene3D" id="1.20.1080.10">
    <property type="entry name" value="Glycerol uptake facilitator protein"/>
    <property type="match status" value="1"/>
</dbReference>
<dbReference type="InterPro" id="IPR000425">
    <property type="entry name" value="MIP"/>
</dbReference>
<evidence type="ECO:0000256" key="1">
    <source>
        <dbReference type="ARBA" id="ARBA00004141"/>
    </source>
</evidence>
<dbReference type="Pfam" id="PF00230">
    <property type="entry name" value="MIP"/>
    <property type="match status" value="1"/>
</dbReference>
<dbReference type="GO" id="GO:0015267">
    <property type="term" value="F:channel activity"/>
    <property type="evidence" value="ECO:0007669"/>
    <property type="project" value="InterPro"/>
</dbReference>
<dbReference type="PANTHER" id="PTHR45724:SF13">
    <property type="entry name" value="AQUAPORIN NIP1-1-RELATED"/>
    <property type="match status" value="1"/>
</dbReference>
<protein>
    <submittedName>
        <fullName evidence="8">Aquaporin Z 2</fullName>
    </submittedName>
</protein>
<dbReference type="PANTHER" id="PTHR45724">
    <property type="entry name" value="AQUAPORIN NIP2-1"/>
    <property type="match status" value="1"/>
</dbReference>